<reference evidence="5" key="2">
    <citation type="journal article" date="2019" name="Int. J. Syst. Evol. Microbiol.">
        <title>The Global Catalogue of Microorganisms (GCM) 10K type strain sequencing project: providing services to taxonomists for standard genome sequencing and annotation.</title>
        <authorList>
            <consortium name="The Broad Institute Genomics Platform"/>
            <consortium name="The Broad Institute Genome Sequencing Center for Infectious Disease"/>
            <person name="Wu L."/>
            <person name="Ma J."/>
        </authorList>
    </citation>
    <scope>NUCLEOTIDE SEQUENCE [LARGE SCALE GENOMIC DNA]</scope>
    <source>
        <strain evidence="5">CECT 7184</strain>
    </source>
</reference>
<dbReference type="EMBL" id="JAUFQU010000083">
    <property type="protein sequence ID" value="MDN3710311.1"/>
    <property type="molecule type" value="Genomic_DNA"/>
</dbReference>
<dbReference type="Proteomes" id="UP001242368">
    <property type="component" value="Unassembled WGS sequence"/>
</dbReference>
<organism evidence="2 5">
    <name type="scientific">Paenimyroides ceti</name>
    <dbReference type="NCBI Taxonomy" id="395087"/>
    <lineage>
        <taxon>Bacteria</taxon>
        <taxon>Pseudomonadati</taxon>
        <taxon>Bacteroidota</taxon>
        <taxon>Flavobacteriia</taxon>
        <taxon>Flavobacteriales</taxon>
        <taxon>Flavobacteriaceae</taxon>
        <taxon>Paenimyroides</taxon>
    </lineage>
</organism>
<accession>A0ABT8CTK3</accession>
<evidence type="ECO:0000313" key="2">
    <source>
        <dbReference type="EMBL" id="MDN3706537.1"/>
    </source>
</evidence>
<reference evidence="2" key="1">
    <citation type="journal article" date="2014" name="Int. J. Syst. Evol. Microbiol.">
        <title>Complete genome of a new Firmicutes species belonging to the dominant human colonic microbiota ('Ruminococcus bicirculans') reveals two chromosomes and a selective capacity to utilize plant glucans.</title>
        <authorList>
            <consortium name="NISC Comparative Sequencing Program"/>
            <person name="Wegmann U."/>
            <person name="Louis P."/>
            <person name="Goesmann A."/>
            <person name="Henrissat B."/>
            <person name="Duncan S.H."/>
            <person name="Flint H.J."/>
        </authorList>
    </citation>
    <scope>NUCLEOTIDE SEQUENCE</scope>
    <source>
        <strain evidence="2">CECT 7184</strain>
    </source>
</reference>
<gene>
    <name evidence="2" type="ORF">QW060_05270</name>
    <name evidence="3" type="ORF">QW060_26140</name>
    <name evidence="4" type="ORF">QW060_26325</name>
</gene>
<evidence type="ECO:0000313" key="4">
    <source>
        <dbReference type="EMBL" id="MDN3710347.1"/>
    </source>
</evidence>
<evidence type="ECO:0000313" key="3">
    <source>
        <dbReference type="EMBL" id="MDN3710311.1"/>
    </source>
</evidence>
<name>A0ABT8CTK3_9FLAO</name>
<dbReference type="RefSeq" id="WP_290364696.1">
    <property type="nucleotide sequence ID" value="NZ_JAUFQU010000001.1"/>
</dbReference>
<reference evidence="2" key="3">
    <citation type="submission" date="2023-06" db="EMBL/GenBank/DDBJ databases">
        <authorList>
            <person name="Lucena T."/>
            <person name="Sun Q."/>
        </authorList>
    </citation>
    <scope>NUCLEOTIDE SEQUENCE</scope>
    <source>
        <strain evidence="2">CECT 7184</strain>
    </source>
</reference>
<keyword evidence="5" id="KW-1185">Reference proteome</keyword>
<evidence type="ECO:0000313" key="5">
    <source>
        <dbReference type="Proteomes" id="UP001242368"/>
    </source>
</evidence>
<comment type="caution">
    <text evidence="2">The sequence shown here is derived from an EMBL/GenBank/DDBJ whole genome shotgun (WGS) entry which is preliminary data.</text>
</comment>
<dbReference type="EMBL" id="JAUFQU010000084">
    <property type="protein sequence ID" value="MDN3710347.1"/>
    <property type="molecule type" value="Genomic_DNA"/>
</dbReference>
<evidence type="ECO:0000259" key="1">
    <source>
        <dbReference type="Pfam" id="PF14206"/>
    </source>
</evidence>
<sequence length="91" mass="10698">MVTEKFACPCCGYKTFREQPNGSYDICQICFWEDDPIQLDDPNYEGGANRVSLRQGQKNFIKFGACEREMIKIVRQPTKDEQRDENWKPLE</sequence>
<feature type="domain" description="Cysteine-rich CPCC" evidence="1">
    <location>
        <begin position="7"/>
        <end position="81"/>
    </location>
</feature>
<dbReference type="InterPro" id="IPR025983">
    <property type="entry name" value="Cys_rich_CPCC"/>
</dbReference>
<proteinExistence type="predicted"/>
<dbReference type="Pfam" id="PF14206">
    <property type="entry name" value="Cys_rich_CPCC"/>
    <property type="match status" value="1"/>
</dbReference>
<protein>
    <submittedName>
        <fullName evidence="2">CPCC family cysteine-rich protein</fullName>
    </submittedName>
</protein>
<dbReference type="EMBL" id="JAUFQU010000001">
    <property type="protein sequence ID" value="MDN3706537.1"/>
    <property type="molecule type" value="Genomic_DNA"/>
</dbReference>